<keyword evidence="3" id="KW-1185">Reference proteome</keyword>
<evidence type="ECO:0000313" key="4">
    <source>
        <dbReference type="RefSeq" id="XP_021836056.1"/>
    </source>
</evidence>
<dbReference type="AlphaFoldDB" id="A0A9R0HS99"/>
<reference evidence="3" key="1">
    <citation type="journal article" date="2021" name="Nat. Commun.">
        <title>Genomic analyses provide insights into spinach domestication and the genetic basis of agronomic traits.</title>
        <authorList>
            <person name="Cai X."/>
            <person name="Sun X."/>
            <person name="Xu C."/>
            <person name="Sun H."/>
            <person name="Wang X."/>
            <person name="Ge C."/>
            <person name="Zhang Z."/>
            <person name="Wang Q."/>
            <person name="Fei Z."/>
            <person name="Jiao C."/>
            <person name="Wang Q."/>
        </authorList>
    </citation>
    <scope>NUCLEOTIDE SEQUENCE [LARGE SCALE GENOMIC DNA]</scope>
    <source>
        <strain evidence="3">cv. Varoflay</strain>
    </source>
</reference>
<dbReference type="InterPro" id="IPR001810">
    <property type="entry name" value="F-box_dom"/>
</dbReference>
<dbReference type="InterPro" id="IPR050232">
    <property type="entry name" value="FBL13/AtMIF1-like"/>
</dbReference>
<feature type="domain" description="F-box" evidence="1">
    <location>
        <begin position="20"/>
        <end position="57"/>
    </location>
</feature>
<gene>
    <name evidence="4" type="primary">LOC110775761</name>
</gene>
<feature type="domain" description="F-box/LRR-repeat protein 15/At3g58940/PEG3-like LRR" evidence="2">
    <location>
        <begin position="153"/>
        <end position="264"/>
    </location>
</feature>
<dbReference type="KEGG" id="soe:110775761"/>
<dbReference type="RefSeq" id="XP_021836056.1">
    <property type="nucleotide sequence ID" value="XM_021980364.2"/>
</dbReference>
<name>A0A9R0HS99_SPIOL</name>
<dbReference type="InterPro" id="IPR036047">
    <property type="entry name" value="F-box-like_dom_sf"/>
</dbReference>
<dbReference type="InterPro" id="IPR032675">
    <property type="entry name" value="LRR_dom_sf"/>
</dbReference>
<dbReference type="SUPFAM" id="SSF52047">
    <property type="entry name" value="RNI-like"/>
    <property type="match status" value="1"/>
</dbReference>
<proteinExistence type="predicted"/>
<dbReference type="PANTHER" id="PTHR31900:SF31">
    <property type="entry name" value="F-BOX_LRR-REPEAT PROTEIN 13-LIKE"/>
    <property type="match status" value="1"/>
</dbReference>
<protein>
    <submittedName>
        <fullName evidence="4">F-box/LRR-repeat protein 13-like</fullName>
    </submittedName>
</protein>
<accession>A0A9R0HS99</accession>
<evidence type="ECO:0000313" key="3">
    <source>
        <dbReference type="Proteomes" id="UP000813463"/>
    </source>
</evidence>
<dbReference type="OrthoDB" id="1096892at2759"/>
<dbReference type="Pfam" id="PF24758">
    <property type="entry name" value="LRR_At5g56370"/>
    <property type="match status" value="1"/>
</dbReference>
<dbReference type="Pfam" id="PF00646">
    <property type="entry name" value="F-box"/>
    <property type="match status" value="1"/>
</dbReference>
<dbReference type="GeneID" id="110775761"/>
<dbReference type="Gene3D" id="1.20.1280.50">
    <property type="match status" value="1"/>
</dbReference>
<dbReference type="Proteomes" id="UP000813463">
    <property type="component" value="Chromosome 4"/>
</dbReference>
<dbReference type="PANTHER" id="PTHR31900">
    <property type="entry name" value="F-BOX/RNI SUPERFAMILY PROTEIN-RELATED"/>
    <property type="match status" value="1"/>
</dbReference>
<reference evidence="4" key="2">
    <citation type="submission" date="2025-08" db="UniProtKB">
        <authorList>
            <consortium name="RefSeq"/>
        </authorList>
    </citation>
    <scope>IDENTIFICATION</scope>
    <source>
        <tissue evidence="4">Leaf</tissue>
    </source>
</reference>
<dbReference type="Gene3D" id="3.80.10.10">
    <property type="entry name" value="Ribonuclease Inhibitor"/>
    <property type="match status" value="1"/>
</dbReference>
<dbReference type="InterPro" id="IPR055411">
    <property type="entry name" value="LRR_FXL15/At3g58940/PEG3-like"/>
</dbReference>
<evidence type="ECO:0000259" key="2">
    <source>
        <dbReference type="Pfam" id="PF24758"/>
    </source>
</evidence>
<evidence type="ECO:0000259" key="1">
    <source>
        <dbReference type="Pfam" id="PF00646"/>
    </source>
</evidence>
<sequence length="476" mass="54314">MEESDCRSNNNGSEEMIDRLSSLPDSLLISILSLLPLNSAAATSALSRRWIPLWTHLPRLIIEDGYHPTFSSDTNTSRQNFDKFITTVDHILRQATSPKIETFNLRFYHPDLEIDQYPICLASLNSWVLLICARYPANLEVSFDFYLNGLQFIPLPPCIFETQSLVKIELRGYFNCKLPESGIVSLPNLKELSLNGLDFDFQVLRTLFKSCPLLEILFLGVEFMEDEIVEISAPNLRKLAVYMRGSSYRSIFLIDAPLLEEIDVQDCVAFYYFVKIPSNLQKARIHFWDSIFGEGSVHQTHIPELIRGISNVNSIQLGNNIHIFDTLNRMDAANLWSLFHNLTYLCLSVSKECVNWGARIPLYLLSKLKRIDVLAIKGDDNDVCSVYYILSLADVLEQLNISCFANSGKGGKRQLWKEYKFCGKLFTFSRRSITSKIEFNGAYIHAFSHGPRNASSASQIDWLGPSMWPDIEEEDE</sequence>
<dbReference type="SUPFAM" id="SSF81383">
    <property type="entry name" value="F-box domain"/>
    <property type="match status" value="1"/>
</dbReference>
<organism evidence="3 4">
    <name type="scientific">Spinacia oleracea</name>
    <name type="common">Spinach</name>
    <dbReference type="NCBI Taxonomy" id="3562"/>
    <lineage>
        <taxon>Eukaryota</taxon>
        <taxon>Viridiplantae</taxon>
        <taxon>Streptophyta</taxon>
        <taxon>Embryophyta</taxon>
        <taxon>Tracheophyta</taxon>
        <taxon>Spermatophyta</taxon>
        <taxon>Magnoliopsida</taxon>
        <taxon>eudicotyledons</taxon>
        <taxon>Gunneridae</taxon>
        <taxon>Pentapetalae</taxon>
        <taxon>Caryophyllales</taxon>
        <taxon>Chenopodiaceae</taxon>
        <taxon>Chenopodioideae</taxon>
        <taxon>Anserineae</taxon>
        <taxon>Spinacia</taxon>
    </lineage>
</organism>